<reference evidence="1" key="2">
    <citation type="submission" date="2015-07" db="EMBL/GenBank/DDBJ databases">
        <title>Plasmids, circular viruses and viroids from rat gut.</title>
        <authorList>
            <person name="Jorgensen T.J."/>
            <person name="Hansen M.A."/>
            <person name="Xu Z."/>
            <person name="Tabak M.A."/>
            <person name="Sorensen S.J."/>
            <person name="Hansen L.H."/>
        </authorList>
    </citation>
    <scope>NUCLEOTIDE SEQUENCE</scope>
    <source>
        <strain evidence="1">RGFK0024</strain>
    </source>
</reference>
<accession>A0A0H5PVL6</accession>
<sequence length="188" mass="19875">MADVWRYRVDIAGLVGGPGLSTYHFDPTIGAPTEQDCVDAVELFIQSFDVFTSNSVTFTGADEIEVIDLTSGQQTGSLAVTSFSEAGDDSATMLGPINQVLVRWNTSTYANGRRVLGKTFLPGFCEDSNETGGVVQAAVVTAVQTGAQILADSGTGFGVYSRTNHLIAPADTASVWNQWAILSGRRDG</sequence>
<evidence type="ECO:0000313" key="1">
    <source>
        <dbReference type="EMBL" id="CRY93643.1"/>
    </source>
</evidence>
<proteinExistence type="predicted"/>
<name>A0A0H5PVL6_9ZZZZ</name>
<protein>
    <submittedName>
        <fullName evidence="1">Uncharacterized protein</fullName>
    </submittedName>
</protein>
<dbReference type="EMBL" id="LN852719">
    <property type="protein sequence ID" value="CRY93643.1"/>
    <property type="molecule type" value="Genomic_DNA"/>
</dbReference>
<dbReference type="AlphaFoldDB" id="A0A0H5PVL6"/>
<organism evidence="1">
    <name type="scientific">uncultured prokaryote</name>
    <dbReference type="NCBI Taxonomy" id="198431"/>
    <lineage>
        <taxon>unclassified sequences</taxon>
        <taxon>environmental samples</taxon>
    </lineage>
</organism>
<reference evidence="1" key="1">
    <citation type="submission" date="2015-06" db="EMBL/GenBank/DDBJ databases">
        <authorList>
            <person name="Joergensen T."/>
        </authorList>
    </citation>
    <scope>NUCLEOTIDE SEQUENCE</scope>
    <source>
        <strain evidence="1">RGFK0024</strain>
    </source>
</reference>